<reference evidence="2 3" key="1">
    <citation type="submission" date="2016-07" db="EMBL/GenBank/DDBJ databases">
        <title>Pervasive Adenine N6-methylation of Active Genes in Fungi.</title>
        <authorList>
            <consortium name="DOE Joint Genome Institute"/>
            <person name="Mondo S.J."/>
            <person name="Dannebaum R.O."/>
            <person name="Kuo R.C."/>
            <person name="Labutti K."/>
            <person name="Haridas S."/>
            <person name="Kuo A."/>
            <person name="Salamov A."/>
            <person name="Ahrendt S.R."/>
            <person name="Lipzen A."/>
            <person name="Sullivan W."/>
            <person name="Andreopoulos W.B."/>
            <person name="Clum A."/>
            <person name="Lindquist E."/>
            <person name="Daum C."/>
            <person name="Ramamoorthy G.K."/>
            <person name="Gryganskyi A."/>
            <person name="Culley D."/>
            <person name="Magnuson J.K."/>
            <person name="James T.Y."/>
            <person name="O'Malley M.A."/>
            <person name="Stajich J.E."/>
            <person name="Spatafora J.W."/>
            <person name="Visel A."/>
            <person name="Grigoriev I.V."/>
        </authorList>
    </citation>
    <scope>NUCLEOTIDE SEQUENCE [LARGE SCALE GENOMIC DNA]</scope>
    <source>
        <strain evidence="2 3">12-1054</strain>
    </source>
</reference>
<dbReference type="AlphaFoldDB" id="A0A1Y2FLF1"/>
<organism evidence="2 3">
    <name type="scientific">Protomyces lactucae-debilis</name>
    <dbReference type="NCBI Taxonomy" id="2754530"/>
    <lineage>
        <taxon>Eukaryota</taxon>
        <taxon>Fungi</taxon>
        <taxon>Dikarya</taxon>
        <taxon>Ascomycota</taxon>
        <taxon>Taphrinomycotina</taxon>
        <taxon>Taphrinomycetes</taxon>
        <taxon>Taphrinales</taxon>
        <taxon>Protomycetaceae</taxon>
        <taxon>Protomyces</taxon>
    </lineage>
</organism>
<evidence type="ECO:0000313" key="2">
    <source>
        <dbReference type="EMBL" id="ORY84788.1"/>
    </source>
</evidence>
<proteinExistence type="predicted"/>
<feature type="signal peptide" evidence="1">
    <location>
        <begin position="1"/>
        <end position="28"/>
    </location>
</feature>
<accession>A0A1Y2FLF1</accession>
<evidence type="ECO:0000313" key="3">
    <source>
        <dbReference type="Proteomes" id="UP000193685"/>
    </source>
</evidence>
<evidence type="ECO:0000256" key="1">
    <source>
        <dbReference type="SAM" id="SignalP"/>
    </source>
</evidence>
<keyword evidence="3" id="KW-1185">Reference proteome</keyword>
<dbReference type="Proteomes" id="UP000193685">
    <property type="component" value="Unassembled WGS sequence"/>
</dbReference>
<dbReference type="RefSeq" id="XP_040726571.1">
    <property type="nucleotide sequence ID" value="XM_040866628.1"/>
</dbReference>
<keyword evidence="1" id="KW-0732">Signal</keyword>
<gene>
    <name evidence="2" type="ORF">BCR37DRAFT_251583</name>
</gene>
<dbReference type="GeneID" id="63783227"/>
<protein>
    <recommendedName>
        <fullName evidence="4">Stretch-activated Ca2+-permeable channel component-domain-containing protein</fullName>
    </recommendedName>
</protein>
<comment type="caution">
    <text evidence="2">The sequence shown here is derived from an EMBL/GenBank/DDBJ whole genome shotgun (WGS) entry which is preliminary data.</text>
</comment>
<evidence type="ECO:0008006" key="4">
    <source>
        <dbReference type="Google" id="ProtNLM"/>
    </source>
</evidence>
<feature type="chain" id="PRO_5010986973" description="Stretch-activated Ca2+-permeable channel component-domain-containing protein" evidence="1">
    <location>
        <begin position="29"/>
        <end position="345"/>
    </location>
</feature>
<name>A0A1Y2FLF1_PROLT</name>
<sequence length="345" mass="38902">MSAGILLLTCWKLLWLLLLSVMSADATAASDVLPGYWYSYIAQDYATVNYFFMRFNGGKPQIIEAKVQVVTPPPEGFASFTSPSLPMVQLPGDFQLQVLPGWFGGLSNYGPGHELQDSNAVCYLVSKADLDVNLGDEWFQTPGPSEVPYYEGLKGAIFCTKTKDGEAGDPKNMIPMSRCGWQVVGQGNEKMKGWFTLTCFNDLDKWCLHPDQPWMKTLNSLHTEPKDVCTSQVCNYIKQQQMPAWFQNCPHLDDPSFFEPELCRVLTSLKNPMHKPCLTCQMCEQHGWANFTLSSKPGFSCHRPFKADEQHSKPAERLFIPCEDDIMVKNCPNHPKSYKLPGYCH</sequence>
<dbReference type="EMBL" id="MCFI01000005">
    <property type="protein sequence ID" value="ORY84788.1"/>
    <property type="molecule type" value="Genomic_DNA"/>
</dbReference>